<dbReference type="Pfam" id="PF13695">
    <property type="entry name" value="Zn_ribbon_3CxxC"/>
    <property type="match status" value="1"/>
</dbReference>
<organism evidence="5 6">
    <name type="scientific">Colletotrichum spaethianum</name>
    <dbReference type="NCBI Taxonomy" id="700344"/>
    <lineage>
        <taxon>Eukaryota</taxon>
        <taxon>Fungi</taxon>
        <taxon>Dikarya</taxon>
        <taxon>Ascomycota</taxon>
        <taxon>Pezizomycotina</taxon>
        <taxon>Sordariomycetes</taxon>
        <taxon>Hypocreomycetidae</taxon>
        <taxon>Glomerellales</taxon>
        <taxon>Glomerellaceae</taxon>
        <taxon>Colletotrichum</taxon>
        <taxon>Colletotrichum spaethianum species complex</taxon>
    </lineage>
</organism>
<protein>
    <recommendedName>
        <fullName evidence="4">3CxxC-type domain-containing protein</fullName>
    </recommendedName>
</protein>
<evidence type="ECO:0000256" key="3">
    <source>
        <dbReference type="ARBA" id="ARBA00022833"/>
    </source>
</evidence>
<dbReference type="Proteomes" id="UP001055115">
    <property type="component" value="Unassembled WGS sequence"/>
</dbReference>
<gene>
    <name evidence="5" type="ORF">ColSpa_11989</name>
</gene>
<dbReference type="GO" id="GO:0008270">
    <property type="term" value="F:zinc ion binding"/>
    <property type="evidence" value="ECO:0007669"/>
    <property type="project" value="UniProtKB-KW"/>
</dbReference>
<keyword evidence="6" id="KW-1185">Reference proteome</keyword>
<evidence type="ECO:0000313" key="5">
    <source>
        <dbReference type="EMBL" id="GKT51808.1"/>
    </source>
</evidence>
<keyword evidence="1" id="KW-0479">Metal-binding</keyword>
<evidence type="ECO:0000313" key="6">
    <source>
        <dbReference type="Proteomes" id="UP001055115"/>
    </source>
</evidence>
<keyword evidence="2" id="KW-0863">Zinc-finger</keyword>
<evidence type="ECO:0000256" key="2">
    <source>
        <dbReference type="ARBA" id="ARBA00022771"/>
    </source>
</evidence>
<feature type="domain" description="3CxxC-type" evidence="4">
    <location>
        <begin position="55"/>
        <end position="154"/>
    </location>
</feature>
<accession>A0AA37PGK7</accession>
<dbReference type="RefSeq" id="XP_049134158.1">
    <property type="nucleotide sequence ID" value="XM_049278201.1"/>
</dbReference>
<name>A0AA37PGK7_9PEZI</name>
<dbReference type="InterPro" id="IPR027377">
    <property type="entry name" value="ZAR1/RTP1-5-like_Znf-3CxxC"/>
</dbReference>
<dbReference type="SMART" id="SM01328">
    <property type="entry name" value="zf-3CxxC"/>
    <property type="match status" value="1"/>
</dbReference>
<evidence type="ECO:0000259" key="4">
    <source>
        <dbReference type="SMART" id="SM01328"/>
    </source>
</evidence>
<sequence>MPRKKPVKPKATTRTSFKYPCLHKDVSKAVSDDLSSTWFNNKGTKESSINEYLTKVKGRFESINPNCSNTAWTSKTVAIVIRGYRKNGYDAVVFNQRCISCKELGVFTLDKQSYVERIAYRLKRWAGVETDQPVYAGKDGPPHQVDLCEGCKRGYCQKGNRFEFGT</sequence>
<dbReference type="EMBL" id="BQXU01000055">
    <property type="protein sequence ID" value="GKT51808.1"/>
    <property type="molecule type" value="Genomic_DNA"/>
</dbReference>
<reference evidence="5 6" key="1">
    <citation type="submission" date="2022-03" db="EMBL/GenBank/DDBJ databases">
        <title>Genome data of Colletotrichum spp.</title>
        <authorList>
            <person name="Utami Y.D."/>
            <person name="Hiruma K."/>
        </authorList>
    </citation>
    <scope>NUCLEOTIDE SEQUENCE [LARGE SCALE GENOMIC DNA]</scope>
    <source>
        <strain evidence="5 6">MAFF 239500</strain>
    </source>
</reference>
<evidence type="ECO:0000256" key="1">
    <source>
        <dbReference type="ARBA" id="ARBA00022723"/>
    </source>
</evidence>
<keyword evidence="3" id="KW-0862">Zinc</keyword>
<comment type="caution">
    <text evidence="5">The sequence shown here is derived from an EMBL/GenBank/DDBJ whole genome shotgun (WGS) entry which is preliminary data.</text>
</comment>
<dbReference type="AlphaFoldDB" id="A0AA37PGK7"/>
<proteinExistence type="predicted"/>
<dbReference type="GeneID" id="73332791"/>